<dbReference type="EnsemblPlants" id="Kaladp0013s0024.1.v1.1">
    <property type="protein sequence ID" value="Kaladp0013s0024.1.v1.1"/>
    <property type="gene ID" value="Kaladp0013s0024.v1.1"/>
</dbReference>
<evidence type="ECO:0000313" key="8">
    <source>
        <dbReference type="Proteomes" id="UP000594263"/>
    </source>
</evidence>
<dbReference type="InterPro" id="IPR040418">
    <property type="entry name" value="CRWN"/>
</dbReference>
<dbReference type="Proteomes" id="UP000594263">
    <property type="component" value="Unplaced"/>
</dbReference>
<sequence length="1017" mass="117706">MASSQSRRYGMSPSSARAEFTSPLSDEAIWKRLRESGFDEESIKRRDKAALMAYISKLEAEIYDHQHHMGLLILERKEWVSKYQEIKDSAEAAELKCKCDLSVQGSALTKAKKREESLKKALLVEKECIANLEKALHEMRTESAETKVGAESKLAEAHIKKEDALNKSGEAEARLHAAETLEADAKRYYSNAERKIKEVEAREDDLRRRIMTFKSECDAKEKELTLERQVLREKQKITQQEQDQLLDGKSLLNQREEQISNKSQELYRWEKEIEYSKENIEKELRALNGEISDVEHMKAALSEREEELVEKEAILNKREQDLVILQEKLASKEREDTQKFKADQENALKRRMIEFDGELEKKLKFVEKEIERKRLDWELREVELNQREDLIAEKEDELDSRSRALQDKEFDIMEKLNLVEGKEEKLSNLEKKVQLNEKLLKKEEEKVAIMKGELKKSLESLEDKKKQIDMAEVHLAAMNSESSELLALEMKLKEEIDLVRSEKSELLVREEELKLEKSKFEDEWEAIDEKRFELQREAERIAEERVSISKFFKEERDVLKLEKESLREEHKRNFESLSLEREEFMSKMVTERAELFDKIQQERTNFLQDIDMQKREIENCIEKRHEELETQFREKESAFELEKKRERDVIISLQERVAKEFENVAAEMNKLEAERQEIKRDRERRDVEWAELINSIEELKLQRQKLKKQRESMHADREEIFNQIDSLKKLEQLKIAAEKIAAAERERFSIQFQPQTEIANGTLEQQTPLQNGGACSQQKSALQVLQPGGSPDTASLSWIKRCANLILKQSLQPSQSLTAGNANKFPAECEGLKFPANLYDSVDDQIMEIQEHGQNNFQQPDILGVSCEESGEISVVPHVVFAGSKRKNNPSSSQDTMDLQTDIGLSKKRKQERVVEENQLQPVQQCVISTKASMLVSCDQNQGTNEAGDAVVIDEINKVTEVACIDTEDISQGKLDGLESSLLETNGNEACTENDAVKADGQTTEQNEQGADKIGEI</sequence>
<feature type="coiled-coil region" evidence="5">
    <location>
        <begin position="178"/>
        <end position="223"/>
    </location>
</feature>
<evidence type="ECO:0000256" key="3">
    <source>
        <dbReference type="ARBA" id="ARBA00024186"/>
    </source>
</evidence>
<evidence type="ECO:0000256" key="1">
    <source>
        <dbReference type="ARBA" id="ARBA00023054"/>
    </source>
</evidence>
<feature type="coiled-coil region" evidence="5">
    <location>
        <begin position="412"/>
        <end position="523"/>
    </location>
</feature>
<reference evidence="7" key="1">
    <citation type="submission" date="2021-01" db="UniProtKB">
        <authorList>
            <consortium name="EnsemblPlants"/>
        </authorList>
    </citation>
    <scope>IDENTIFICATION</scope>
</reference>
<evidence type="ECO:0000256" key="5">
    <source>
        <dbReference type="SAM" id="Coils"/>
    </source>
</evidence>
<dbReference type="PANTHER" id="PTHR31908">
    <property type="entry name" value="PROTEIN CROWDED NUCLEI 4"/>
    <property type="match status" value="1"/>
</dbReference>
<evidence type="ECO:0000256" key="6">
    <source>
        <dbReference type="SAM" id="MobiDB-lite"/>
    </source>
</evidence>
<name>A0A7N0SYJ1_KALFE</name>
<feature type="coiled-coil region" evidence="5">
    <location>
        <begin position="654"/>
        <end position="747"/>
    </location>
</feature>
<comment type="similarity">
    <text evidence="4">Belongs to the CRWN family.</text>
</comment>
<feature type="region of interest" description="Disordered" evidence="6">
    <location>
        <begin position="987"/>
        <end position="1017"/>
    </location>
</feature>
<dbReference type="GO" id="GO:0006997">
    <property type="term" value="P:nucleus organization"/>
    <property type="evidence" value="ECO:0007669"/>
    <property type="project" value="InterPro"/>
</dbReference>
<protein>
    <recommendedName>
        <fullName evidence="9">Protein CROWDED NUCLEI 4-like</fullName>
    </recommendedName>
</protein>
<feature type="coiled-coil region" evidence="5">
    <location>
        <begin position="549"/>
        <end position="587"/>
    </location>
</feature>
<accession>A0A7N0SYJ1</accession>
<keyword evidence="8" id="KW-1185">Reference proteome</keyword>
<feature type="compositionally biased region" description="Polar residues" evidence="6">
    <location>
        <begin position="1"/>
        <end position="15"/>
    </location>
</feature>
<dbReference type="Gramene" id="Kaladp0013s0024.1.v1.1">
    <property type="protein sequence ID" value="Kaladp0013s0024.1.v1.1"/>
    <property type="gene ID" value="Kaladp0013s0024.v1.1"/>
</dbReference>
<keyword evidence="2" id="KW-0539">Nucleus</keyword>
<evidence type="ECO:0000256" key="2">
    <source>
        <dbReference type="ARBA" id="ARBA00023242"/>
    </source>
</evidence>
<dbReference type="PANTHER" id="PTHR31908:SF2">
    <property type="entry name" value="PROTEIN CROWDED NUCLEI 4"/>
    <property type="match status" value="1"/>
</dbReference>
<evidence type="ECO:0000256" key="4">
    <source>
        <dbReference type="ARBA" id="ARBA00024208"/>
    </source>
</evidence>
<keyword evidence="1 5" id="KW-0175">Coiled coil</keyword>
<dbReference type="AlphaFoldDB" id="A0A7N0SYJ1"/>
<evidence type="ECO:0008006" key="9">
    <source>
        <dbReference type="Google" id="ProtNLM"/>
    </source>
</evidence>
<comment type="subcellular location">
    <subcellularLocation>
        <location evidence="3">Nucleus lamina</location>
    </subcellularLocation>
</comment>
<organism evidence="7 8">
    <name type="scientific">Kalanchoe fedtschenkoi</name>
    <name type="common">Lavender scallops</name>
    <name type="synonym">South American air plant</name>
    <dbReference type="NCBI Taxonomy" id="63787"/>
    <lineage>
        <taxon>Eukaryota</taxon>
        <taxon>Viridiplantae</taxon>
        <taxon>Streptophyta</taxon>
        <taxon>Embryophyta</taxon>
        <taxon>Tracheophyta</taxon>
        <taxon>Spermatophyta</taxon>
        <taxon>Magnoliopsida</taxon>
        <taxon>eudicotyledons</taxon>
        <taxon>Gunneridae</taxon>
        <taxon>Pentapetalae</taxon>
        <taxon>Saxifragales</taxon>
        <taxon>Crassulaceae</taxon>
        <taxon>Kalanchoe</taxon>
    </lineage>
</organism>
<feature type="region of interest" description="Disordered" evidence="6">
    <location>
        <begin position="1"/>
        <end position="21"/>
    </location>
</feature>
<dbReference type="OMA" id="SEANRYH"/>
<feature type="coiled-coil region" evidence="5">
    <location>
        <begin position="252"/>
        <end position="335"/>
    </location>
</feature>
<proteinExistence type="inferred from homology"/>
<dbReference type="GO" id="GO:0005652">
    <property type="term" value="C:nuclear lamina"/>
    <property type="evidence" value="ECO:0007669"/>
    <property type="project" value="UniProtKB-SubCell"/>
</dbReference>
<evidence type="ECO:0000313" key="7">
    <source>
        <dbReference type="EnsemblPlants" id="Kaladp0013s0024.1.v1.1"/>
    </source>
</evidence>